<sequence length="312" mass="35340">MVTAVAFITLCASIPLKDKSTDQSEEDYSPRLDAPADTYQIFQTPLPLSLELPKVEENPILFYAPEPETFLKAPRESSATYDYISPIPNQDLVAPADTLWNPENNPKFYYEVPTIISKQELPTQEFPKKYNKVVHEKNKPISSKPKQEVIFETIPVKQHEERQIELEKAYEKLAKKENQKLIKMLPPRNKKPSSPSTDSTPISSNQIKNVSYDQGLSSQLIDSLGIPTNAAANVESPGGERLEFHMVGHDGPLSYKWGYDTGKGPNRLFRFEERDKEGQVKGHYGFYDETGKLQVIHYDAHPDTGFHVSENS</sequence>
<keyword evidence="4" id="KW-1185">Reference proteome</keyword>
<dbReference type="GO" id="GO:0042302">
    <property type="term" value="F:structural constituent of cuticle"/>
    <property type="evidence" value="ECO:0007669"/>
    <property type="project" value="UniProtKB-UniRule"/>
</dbReference>
<evidence type="ECO:0000313" key="3">
    <source>
        <dbReference type="EMBL" id="CAH1104436.1"/>
    </source>
</evidence>
<evidence type="ECO:0000313" key="4">
    <source>
        <dbReference type="Proteomes" id="UP001153636"/>
    </source>
</evidence>
<dbReference type="InterPro" id="IPR000618">
    <property type="entry name" value="Insect_cuticle"/>
</dbReference>
<evidence type="ECO:0000256" key="2">
    <source>
        <dbReference type="SAM" id="MobiDB-lite"/>
    </source>
</evidence>
<gene>
    <name evidence="3" type="ORF">PSYICH_LOCUS5480</name>
</gene>
<reference evidence="3" key="1">
    <citation type="submission" date="2022-01" db="EMBL/GenBank/DDBJ databases">
        <authorList>
            <person name="King R."/>
        </authorList>
    </citation>
    <scope>NUCLEOTIDE SEQUENCE</scope>
</reference>
<keyword evidence="1" id="KW-0193">Cuticle</keyword>
<dbReference type="EMBL" id="OV651829">
    <property type="protein sequence ID" value="CAH1104436.1"/>
    <property type="molecule type" value="Genomic_DNA"/>
</dbReference>
<dbReference type="Proteomes" id="UP001153636">
    <property type="component" value="Chromosome 17"/>
</dbReference>
<protein>
    <submittedName>
        <fullName evidence="3">Uncharacterized protein</fullName>
    </submittedName>
</protein>
<accession>A0A9P0GB12</accession>
<proteinExistence type="predicted"/>
<name>A0A9P0GB12_9CUCU</name>
<organism evidence="3 4">
    <name type="scientific">Psylliodes chrysocephalus</name>
    <dbReference type="NCBI Taxonomy" id="3402493"/>
    <lineage>
        <taxon>Eukaryota</taxon>
        <taxon>Metazoa</taxon>
        <taxon>Ecdysozoa</taxon>
        <taxon>Arthropoda</taxon>
        <taxon>Hexapoda</taxon>
        <taxon>Insecta</taxon>
        <taxon>Pterygota</taxon>
        <taxon>Neoptera</taxon>
        <taxon>Endopterygota</taxon>
        <taxon>Coleoptera</taxon>
        <taxon>Polyphaga</taxon>
        <taxon>Cucujiformia</taxon>
        <taxon>Chrysomeloidea</taxon>
        <taxon>Chrysomelidae</taxon>
        <taxon>Galerucinae</taxon>
        <taxon>Alticini</taxon>
        <taxon>Psylliodes</taxon>
    </lineage>
</organism>
<feature type="region of interest" description="Disordered" evidence="2">
    <location>
        <begin position="181"/>
        <end position="205"/>
    </location>
</feature>
<dbReference type="OrthoDB" id="6436078at2759"/>
<dbReference type="PROSITE" id="PS51155">
    <property type="entry name" value="CHIT_BIND_RR_2"/>
    <property type="match status" value="1"/>
</dbReference>
<dbReference type="AlphaFoldDB" id="A0A9P0GB12"/>
<dbReference type="Pfam" id="PF00379">
    <property type="entry name" value="Chitin_bind_4"/>
    <property type="match status" value="1"/>
</dbReference>
<feature type="compositionally biased region" description="Low complexity" evidence="2">
    <location>
        <begin position="192"/>
        <end position="204"/>
    </location>
</feature>
<evidence type="ECO:0000256" key="1">
    <source>
        <dbReference type="PROSITE-ProRule" id="PRU00497"/>
    </source>
</evidence>